<evidence type="ECO:0000256" key="10">
    <source>
        <dbReference type="HAMAP-Rule" id="MF_00219"/>
    </source>
</evidence>
<dbReference type="RefSeq" id="WP_090666563.1">
    <property type="nucleotide sequence ID" value="NZ_FOUF01000004.1"/>
</dbReference>
<dbReference type="CDD" id="cd01294">
    <property type="entry name" value="DHOase"/>
    <property type="match status" value="1"/>
</dbReference>
<evidence type="ECO:0000256" key="4">
    <source>
        <dbReference type="ARBA" id="ARBA00012860"/>
    </source>
</evidence>
<keyword evidence="8 10" id="KW-0665">Pyrimidine biosynthesis</keyword>
<dbReference type="InterPro" id="IPR006680">
    <property type="entry name" value="Amidohydro-rel"/>
</dbReference>
<comment type="cofactor">
    <cofactor evidence="10 11">
        <name>Zn(2+)</name>
        <dbReference type="ChEBI" id="CHEBI:29105"/>
    </cofactor>
    <text evidence="10 11">Binds 2 Zn(2+) ions per subunit.</text>
</comment>
<feature type="binding site" evidence="10">
    <location>
        <position position="225"/>
    </location>
    <ligand>
        <name>substrate</name>
    </ligand>
</feature>
<reference evidence="13 14" key="1">
    <citation type="submission" date="2016-10" db="EMBL/GenBank/DDBJ databases">
        <authorList>
            <person name="de Groot N.N."/>
        </authorList>
    </citation>
    <scope>NUCLEOTIDE SEQUENCE [LARGE SCALE GENOMIC DNA]</scope>
    <source>
        <strain evidence="13 14">Nm146</strain>
    </source>
</reference>
<name>A0A1I4MI36_9PROT</name>
<gene>
    <name evidence="10" type="primary">pyrC</name>
    <name evidence="13" type="ORF">SAMN05421880_10496</name>
</gene>
<dbReference type="PANTHER" id="PTHR43137">
    <property type="entry name" value="DIHYDROOROTASE"/>
    <property type="match status" value="1"/>
</dbReference>
<dbReference type="STRING" id="52442.SAMN05421880_10496"/>
<dbReference type="UniPathway" id="UPA00070">
    <property type="reaction ID" value="UER00117"/>
</dbReference>
<dbReference type="FunFam" id="3.20.20.140:FF:000006">
    <property type="entry name" value="Dihydroorotase"/>
    <property type="match status" value="1"/>
</dbReference>
<feature type="binding site" evidence="10">
    <location>
        <begin position="19"/>
        <end position="21"/>
    </location>
    <ligand>
        <name>substrate</name>
    </ligand>
</feature>
<feature type="binding site" evidence="10">
    <location>
        <position position="257"/>
    </location>
    <ligand>
        <name>substrate</name>
    </ligand>
</feature>
<dbReference type="InterPro" id="IPR004721">
    <property type="entry name" value="DHOdimr"/>
</dbReference>
<organism evidence="13 14">
    <name type="scientific">Nitrosomonas nitrosa</name>
    <dbReference type="NCBI Taxonomy" id="52442"/>
    <lineage>
        <taxon>Bacteria</taxon>
        <taxon>Pseudomonadati</taxon>
        <taxon>Pseudomonadota</taxon>
        <taxon>Betaproteobacteria</taxon>
        <taxon>Nitrosomonadales</taxon>
        <taxon>Nitrosomonadaceae</taxon>
        <taxon>Nitrosomonas</taxon>
    </lineage>
</organism>
<dbReference type="InterPro" id="IPR002195">
    <property type="entry name" value="Dihydroorotase_CS"/>
</dbReference>
<keyword evidence="6 10" id="KW-0378">Hydrolase</keyword>
<evidence type="ECO:0000256" key="8">
    <source>
        <dbReference type="ARBA" id="ARBA00022975"/>
    </source>
</evidence>
<comment type="pathway">
    <text evidence="2 10 11">Pyrimidine metabolism; UMP biosynthesis via de novo pathway; (S)-dihydroorotate from bicarbonate: step 3/3.</text>
</comment>
<dbReference type="Pfam" id="PF01979">
    <property type="entry name" value="Amidohydro_1"/>
    <property type="match status" value="1"/>
</dbReference>
<dbReference type="GO" id="GO:0006207">
    <property type="term" value="P:'de novo' pyrimidine nucleobase biosynthetic process"/>
    <property type="evidence" value="ECO:0007669"/>
    <property type="project" value="TreeGrafter"/>
</dbReference>
<evidence type="ECO:0000256" key="3">
    <source>
        <dbReference type="ARBA" id="ARBA00005631"/>
    </source>
</evidence>
<dbReference type="GO" id="GO:0044205">
    <property type="term" value="P:'de novo' UMP biosynthetic process"/>
    <property type="evidence" value="ECO:0007669"/>
    <property type="project" value="UniProtKB-UniRule"/>
</dbReference>
<accession>A0A1I4MI36</accession>
<comment type="subunit">
    <text evidence="10">Homodimer.</text>
</comment>
<dbReference type="Proteomes" id="UP000199561">
    <property type="component" value="Unassembled WGS sequence"/>
</dbReference>
<dbReference type="SUPFAM" id="SSF51556">
    <property type="entry name" value="Metallo-dependent hydrolases"/>
    <property type="match status" value="1"/>
</dbReference>
<feature type="active site" evidence="10">
    <location>
        <position position="253"/>
    </location>
</feature>
<evidence type="ECO:0000313" key="14">
    <source>
        <dbReference type="Proteomes" id="UP000199561"/>
    </source>
</evidence>
<protein>
    <recommendedName>
        <fullName evidence="4 10">Dihydroorotase</fullName>
        <shortName evidence="10">DHOase</shortName>
        <ecNumber evidence="4 10">3.5.2.3</ecNumber>
    </recommendedName>
</protein>
<feature type="binding site" description="via carbamate group" evidence="10">
    <location>
        <position position="105"/>
    </location>
    <ligand>
        <name>Zn(2+)</name>
        <dbReference type="ChEBI" id="CHEBI:29105"/>
        <label>1</label>
    </ligand>
</feature>
<feature type="binding site" evidence="10">
    <location>
        <position position="45"/>
    </location>
    <ligand>
        <name>substrate</name>
    </ligand>
</feature>
<dbReference type="PROSITE" id="PS00483">
    <property type="entry name" value="DIHYDROOROTASE_2"/>
    <property type="match status" value="1"/>
</dbReference>
<dbReference type="HAMAP" id="MF_00219">
    <property type="entry name" value="PyrC_classII"/>
    <property type="match status" value="1"/>
</dbReference>
<dbReference type="Gene3D" id="3.20.20.140">
    <property type="entry name" value="Metal-dependent hydrolases"/>
    <property type="match status" value="1"/>
</dbReference>
<evidence type="ECO:0000256" key="9">
    <source>
        <dbReference type="ARBA" id="ARBA00048492"/>
    </source>
</evidence>
<keyword evidence="7 10" id="KW-0862">Zinc</keyword>
<keyword evidence="5 10" id="KW-0479">Metal-binding</keyword>
<feature type="binding site" evidence="10">
    <location>
        <position position="17"/>
    </location>
    <ligand>
        <name>Zn(2+)</name>
        <dbReference type="ChEBI" id="CHEBI:29105"/>
        <label>1</label>
    </ligand>
</feature>
<evidence type="ECO:0000256" key="5">
    <source>
        <dbReference type="ARBA" id="ARBA00022723"/>
    </source>
</evidence>
<evidence type="ECO:0000259" key="12">
    <source>
        <dbReference type="Pfam" id="PF01979"/>
    </source>
</evidence>
<feature type="binding site" evidence="10">
    <location>
        <position position="142"/>
    </location>
    <ligand>
        <name>substrate</name>
    </ligand>
</feature>
<comment type="similarity">
    <text evidence="3 10 11">Belongs to the metallo-dependent hydrolases superfamily. DHOase family. Class II DHOase subfamily.</text>
</comment>
<dbReference type="PANTHER" id="PTHR43137:SF1">
    <property type="entry name" value="DIHYDROOROTASE"/>
    <property type="match status" value="1"/>
</dbReference>
<evidence type="ECO:0000256" key="1">
    <source>
        <dbReference type="ARBA" id="ARBA00002368"/>
    </source>
</evidence>
<dbReference type="GO" id="GO:0005829">
    <property type="term" value="C:cytosol"/>
    <property type="evidence" value="ECO:0007669"/>
    <property type="project" value="TreeGrafter"/>
</dbReference>
<feature type="binding site" evidence="10">
    <location>
        <position position="180"/>
    </location>
    <ligand>
        <name>Zn(2+)</name>
        <dbReference type="ChEBI" id="CHEBI:29105"/>
        <label>2</label>
    </ligand>
</feature>
<sequence length="350" mass="38921">MTDTHTTLTLIRPDDWHLHLRDGKQMQDVLPDTAKRFARAIVMPNLRPPITTVEQAIAYRERILAALPISLKARFIPLMTLYLTDSTLPAEIETARKSAVVHAVKLYPAGATTNADAGVTDITQCFATLEMMEQLGMPLLVHGEVTDPDIDVFDREKIFIDRVLRRIVQRFPSLRIVFEHITTREAIEFVYAASGNIAATITAHHLLLNRNALFAGGIRPHHYCLPVLKREIHRLALIEAATSGNPKFFLGTDSAPHPLSAKESTCGCAGIYTAHAAIELYAEVFEQAGALDKLEGFASFHGADFYHLPRNTDTLRLVKDSWTVPTQIKFGKESLVPLRAGGKVSWKILD</sequence>
<dbReference type="EC" id="3.5.2.3" evidence="4 10"/>
<comment type="function">
    <text evidence="1 10">Catalyzes the reversible cyclization of carbamoyl aspartate to dihydroorotate.</text>
</comment>
<evidence type="ECO:0000313" key="13">
    <source>
        <dbReference type="EMBL" id="SFM02697.1"/>
    </source>
</evidence>
<dbReference type="NCBIfam" id="TIGR00856">
    <property type="entry name" value="pyrC_dimer"/>
    <property type="match status" value="1"/>
</dbReference>
<evidence type="ECO:0000256" key="11">
    <source>
        <dbReference type="RuleBase" id="RU003440"/>
    </source>
</evidence>
<dbReference type="GO" id="GO:0008270">
    <property type="term" value="F:zinc ion binding"/>
    <property type="evidence" value="ECO:0007669"/>
    <property type="project" value="UniProtKB-UniRule"/>
</dbReference>
<evidence type="ECO:0000256" key="2">
    <source>
        <dbReference type="ARBA" id="ARBA00004880"/>
    </source>
</evidence>
<dbReference type="PIRSF" id="PIRSF001237">
    <property type="entry name" value="DHOdimr"/>
    <property type="match status" value="1"/>
</dbReference>
<keyword evidence="14" id="KW-1185">Reference proteome</keyword>
<dbReference type="AlphaFoldDB" id="A0A1I4MI36"/>
<feature type="domain" description="Amidohydrolase-related" evidence="12">
    <location>
        <begin position="15"/>
        <end position="316"/>
    </location>
</feature>
<evidence type="ECO:0000256" key="6">
    <source>
        <dbReference type="ARBA" id="ARBA00022801"/>
    </source>
</evidence>
<feature type="binding site" description="via carbamate group" evidence="10">
    <location>
        <position position="105"/>
    </location>
    <ligand>
        <name>Zn(2+)</name>
        <dbReference type="ChEBI" id="CHEBI:29105"/>
        <label>2</label>
    </ligand>
</feature>
<feature type="modified residue" description="N6-carboxylysine" evidence="10">
    <location>
        <position position="105"/>
    </location>
</feature>
<comment type="catalytic activity">
    <reaction evidence="9 10 11">
        <text>(S)-dihydroorotate + H2O = N-carbamoyl-L-aspartate + H(+)</text>
        <dbReference type="Rhea" id="RHEA:24296"/>
        <dbReference type="ChEBI" id="CHEBI:15377"/>
        <dbReference type="ChEBI" id="CHEBI:15378"/>
        <dbReference type="ChEBI" id="CHEBI:30864"/>
        <dbReference type="ChEBI" id="CHEBI:32814"/>
        <dbReference type="EC" id="3.5.2.3"/>
    </reaction>
</comment>
<feature type="binding site" evidence="10">
    <location>
        <position position="253"/>
    </location>
    <ligand>
        <name>Zn(2+)</name>
        <dbReference type="ChEBI" id="CHEBI:29105"/>
        <label>1</label>
    </ligand>
</feature>
<dbReference type="InterPro" id="IPR032466">
    <property type="entry name" value="Metal_Hydrolase"/>
</dbReference>
<feature type="binding site" evidence="10">
    <location>
        <position position="142"/>
    </location>
    <ligand>
        <name>Zn(2+)</name>
        <dbReference type="ChEBI" id="CHEBI:29105"/>
        <label>2</label>
    </ligand>
</feature>
<dbReference type="PROSITE" id="PS00482">
    <property type="entry name" value="DIHYDROOROTASE_1"/>
    <property type="match status" value="1"/>
</dbReference>
<feature type="binding site" evidence="10">
    <location>
        <position position="19"/>
    </location>
    <ligand>
        <name>Zn(2+)</name>
        <dbReference type="ChEBI" id="CHEBI:29105"/>
        <label>1</label>
    </ligand>
</feature>
<evidence type="ECO:0000256" key="7">
    <source>
        <dbReference type="ARBA" id="ARBA00022833"/>
    </source>
</evidence>
<proteinExistence type="inferred from homology"/>
<feature type="binding site" evidence="10">
    <location>
        <position position="269"/>
    </location>
    <ligand>
        <name>substrate</name>
    </ligand>
</feature>
<dbReference type="GO" id="GO:0004151">
    <property type="term" value="F:dihydroorotase activity"/>
    <property type="evidence" value="ECO:0007669"/>
    <property type="project" value="UniProtKB-UniRule"/>
</dbReference>
<dbReference type="EMBL" id="FOUF01000004">
    <property type="protein sequence ID" value="SFM02697.1"/>
    <property type="molecule type" value="Genomic_DNA"/>
</dbReference>